<dbReference type="OrthoDB" id="4630293at2"/>
<dbReference type="EMBL" id="LFOD01000008">
    <property type="protein sequence ID" value="KMV18268.1"/>
    <property type="molecule type" value="Genomic_DNA"/>
</dbReference>
<dbReference type="Proteomes" id="UP000037594">
    <property type="component" value="Unassembled WGS sequence"/>
</dbReference>
<gene>
    <name evidence="1" type="ORF">ACT17_11550</name>
</gene>
<accession>A0A0J8U9N4</accession>
<sequence length="61" mass="6630">MPKVGNIVQTEDGAIGAVVDWVDHGMRPGIFTIEWDDTTFSGTGPPRHWTKDHAAALKVLS</sequence>
<dbReference type="AlphaFoldDB" id="A0A0J8U9N4"/>
<proteinExistence type="predicted"/>
<dbReference type="PATRIC" id="fig|451644.5.peg.2380"/>
<evidence type="ECO:0000313" key="2">
    <source>
        <dbReference type="Proteomes" id="UP000037594"/>
    </source>
</evidence>
<protein>
    <submittedName>
        <fullName evidence="1">Uncharacterized protein</fullName>
    </submittedName>
</protein>
<reference evidence="1 2" key="1">
    <citation type="submission" date="2015-06" db="EMBL/GenBank/DDBJ databases">
        <title>Genome sequence of Mycobacterium conceptionense strain MLE.</title>
        <authorList>
            <person name="Greninger A.L."/>
            <person name="Cunningham G."/>
            <person name="Chiu C.Y."/>
            <person name="Miller S."/>
        </authorList>
    </citation>
    <scope>NUCLEOTIDE SEQUENCE [LARGE SCALE GENOMIC DNA]</scope>
    <source>
        <strain evidence="1 2">MLE</strain>
    </source>
</reference>
<comment type="caution">
    <text evidence="1">The sequence shown here is derived from an EMBL/GenBank/DDBJ whole genome shotgun (WGS) entry which is preliminary data.</text>
</comment>
<evidence type="ECO:0000313" key="1">
    <source>
        <dbReference type="EMBL" id="KMV18268.1"/>
    </source>
</evidence>
<name>A0A0J8U9N4_9MYCO</name>
<organism evidence="1 2">
    <name type="scientific">Mycolicibacterium conceptionense</name>
    <dbReference type="NCBI Taxonomy" id="451644"/>
    <lineage>
        <taxon>Bacteria</taxon>
        <taxon>Bacillati</taxon>
        <taxon>Actinomycetota</taxon>
        <taxon>Actinomycetes</taxon>
        <taxon>Mycobacteriales</taxon>
        <taxon>Mycobacteriaceae</taxon>
        <taxon>Mycolicibacterium</taxon>
    </lineage>
</organism>